<gene>
    <name evidence="3" type="ORF">PhaeoP13_01749</name>
</gene>
<protein>
    <recommendedName>
        <fullName evidence="2">FtsK gamma domain-containing protein</fullName>
    </recommendedName>
</protein>
<dbReference type="Pfam" id="PF10073">
    <property type="entry name" value="GapR_DNA-bd"/>
    <property type="match status" value="1"/>
</dbReference>
<dbReference type="EMBL" id="CP010767">
    <property type="protein sequence ID" value="ATG43686.1"/>
    <property type="molecule type" value="Genomic_DNA"/>
</dbReference>
<feature type="coiled-coil region" evidence="1">
    <location>
        <begin position="279"/>
        <end position="306"/>
    </location>
</feature>
<dbReference type="InterPro" id="IPR036388">
    <property type="entry name" value="WH-like_DNA-bd_sf"/>
</dbReference>
<dbReference type="PANTHER" id="PTHR22683:SF41">
    <property type="entry name" value="DNA TRANSLOCASE FTSK"/>
    <property type="match status" value="1"/>
</dbReference>
<dbReference type="InterPro" id="IPR018541">
    <property type="entry name" value="Ftsk_gamma"/>
</dbReference>
<proteinExistence type="predicted"/>
<sequence>MLDQQEPSNAQIERATEIWDNVTGASSKAIAARVTGEGEQSGDYPLDSGDFGRCERLLDAVPGLRNQLPMMTDVNAYWAALVKRWDDIRSADDQTALIKEIVTPIQKTDPGHVSRGEGVSMRVGPNTFQGVDTSANEGPLKSDGDALYFRAAAIVVSEGKASTSFVQRKLAIGYNKAARLIERMEEAGIVSAPDNVGKREVATIETIRSALSLQSAIPDDADRETVVKMLTAACDDIGGQQLKAKHAEQRKASGKPPMKADPDFDNAADTTYRVTAGELRQFIERFERLDAEKKDLADQQKEVMAEAKARGYDTKVIRKVIALRKRDKDDIAEEEAVLEMYKEALGMG</sequence>
<dbReference type="SMART" id="SM00843">
    <property type="entry name" value="Ftsk_gamma"/>
    <property type="match status" value="1"/>
</dbReference>
<dbReference type="InterPro" id="IPR046367">
    <property type="entry name" value="GapR-like_DNA-bd"/>
</dbReference>
<dbReference type="NCBIfam" id="NF010247">
    <property type="entry name" value="PRK13694.1"/>
    <property type="match status" value="1"/>
</dbReference>
<dbReference type="Proteomes" id="UP000218606">
    <property type="component" value="Chromosome"/>
</dbReference>
<dbReference type="InterPro" id="IPR050206">
    <property type="entry name" value="FtsK/SpoIIIE/SftA"/>
</dbReference>
<evidence type="ECO:0000313" key="3">
    <source>
        <dbReference type="EMBL" id="ATG43686.1"/>
    </source>
</evidence>
<keyword evidence="1" id="KW-0175">Coiled coil</keyword>
<dbReference type="GO" id="GO:0003677">
    <property type="term" value="F:DNA binding"/>
    <property type="evidence" value="ECO:0007669"/>
    <property type="project" value="InterPro"/>
</dbReference>
<feature type="domain" description="FtsK gamma" evidence="2">
    <location>
        <begin position="141"/>
        <end position="206"/>
    </location>
</feature>
<dbReference type="Gene3D" id="1.10.10.10">
    <property type="entry name" value="Winged helix-like DNA-binding domain superfamily/Winged helix DNA-binding domain"/>
    <property type="match status" value="1"/>
</dbReference>
<name>A0AAN1GR97_9RHOB</name>
<organism evidence="3 4">
    <name type="scientific">Phaeobacter piscinae</name>
    <dbReference type="NCBI Taxonomy" id="1580596"/>
    <lineage>
        <taxon>Bacteria</taxon>
        <taxon>Pseudomonadati</taxon>
        <taxon>Pseudomonadota</taxon>
        <taxon>Alphaproteobacteria</taxon>
        <taxon>Rhodobacterales</taxon>
        <taxon>Roseobacteraceae</taxon>
        <taxon>Phaeobacter</taxon>
    </lineage>
</organism>
<evidence type="ECO:0000313" key="4">
    <source>
        <dbReference type="Proteomes" id="UP000218606"/>
    </source>
</evidence>
<reference evidence="3 4" key="1">
    <citation type="journal article" date="2017" name="Front. Microbiol.">
        <title>Phaeobacter piscinae sp. nov., a species of the Roseobacter group and potential aquaculture probiont.</title>
        <authorList>
            <person name="Sonnenschein E.C."/>
            <person name="Phippen C.B.W."/>
            <person name="Nielsen K.F."/>
            <person name="Mateiu R.V."/>
            <person name="Melchiorsen J."/>
            <person name="Gram L."/>
            <person name="Overmann J."/>
            <person name="Freese H.M."/>
        </authorList>
    </citation>
    <scope>NUCLEOTIDE SEQUENCE [LARGE SCALE GENOMIC DNA]</scope>
    <source>
        <strain evidence="3 4">P13</strain>
    </source>
</reference>
<dbReference type="AlphaFoldDB" id="A0AAN1GR97"/>
<evidence type="ECO:0000256" key="1">
    <source>
        <dbReference type="SAM" id="Coils"/>
    </source>
</evidence>
<evidence type="ECO:0000259" key="2">
    <source>
        <dbReference type="SMART" id="SM00843"/>
    </source>
</evidence>
<dbReference type="SUPFAM" id="SSF46785">
    <property type="entry name" value="Winged helix' DNA-binding domain"/>
    <property type="match status" value="1"/>
</dbReference>
<dbReference type="Pfam" id="PF09397">
    <property type="entry name" value="FtsK_gamma"/>
    <property type="match status" value="1"/>
</dbReference>
<dbReference type="InterPro" id="IPR036390">
    <property type="entry name" value="WH_DNA-bd_sf"/>
</dbReference>
<accession>A0AAN1GR97</accession>
<dbReference type="PANTHER" id="PTHR22683">
    <property type="entry name" value="SPORULATION PROTEIN RELATED"/>
    <property type="match status" value="1"/>
</dbReference>